<sequence>MVTWHTVSNTVLFFFLSDKSSANMDEPKERALTLSFSRQQCDIVSQQMRNYSDILQCCERHSPKCLVLPNSASCTNQLAPVWARGSIGQDRVCEDTVNRGAEECFHDACARVYVVCVTPIDEE</sequence>
<evidence type="ECO:0000313" key="2">
    <source>
        <dbReference type="EMBL" id="MAA13599.1"/>
    </source>
</evidence>
<dbReference type="EMBL" id="GFPF01002453">
    <property type="protein sequence ID" value="MAA13599.1"/>
    <property type="molecule type" value="Transcribed_RNA"/>
</dbReference>
<feature type="signal peptide" evidence="1">
    <location>
        <begin position="1"/>
        <end position="22"/>
    </location>
</feature>
<dbReference type="AlphaFoldDB" id="A0A224YD20"/>
<evidence type="ECO:0000256" key="1">
    <source>
        <dbReference type="SAM" id="SignalP"/>
    </source>
</evidence>
<keyword evidence="1" id="KW-0732">Signal</keyword>
<name>A0A224YD20_9ACAR</name>
<organism evidence="2">
    <name type="scientific">Rhipicephalus zambeziensis</name>
    <dbReference type="NCBI Taxonomy" id="60191"/>
    <lineage>
        <taxon>Eukaryota</taxon>
        <taxon>Metazoa</taxon>
        <taxon>Ecdysozoa</taxon>
        <taxon>Arthropoda</taxon>
        <taxon>Chelicerata</taxon>
        <taxon>Arachnida</taxon>
        <taxon>Acari</taxon>
        <taxon>Parasitiformes</taxon>
        <taxon>Ixodida</taxon>
        <taxon>Ixodoidea</taxon>
        <taxon>Ixodidae</taxon>
        <taxon>Rhipicephalinae</taxon>
        <taxon>Rhipicephalus</taxon>
        <taxon>Rhipicephalus</taxon>
    </lineage>
</organism>
<protein>
    <submittedName>
        <fullName evidence="2">Uncharacterized protein</fullName>
    </submittedName>
</protein>
<accession>A0A224YD20</accession>
<reference evidence="2" key="1">
    <citation type="journal article" date="2017" name="Parasit. Vectors">
        <title>Sialotranscriptomics of Rhipicephalus zambeziensis reveals intricate expression profiles of secretory proteins and suggests tight temporal transcriptional regulation during blood-feeding.</title>
        <authorList>
            <person name="de Castro M.H."/>
            <person name="de Klerk D."/>
            <person name="Pienaar R."/>
            <person name="Rees D.J.G."/>
            <person name="Mans B.J."/>
        </authorList>
    </citation>
    <scope>NUCLEOTIDE SEQUENCE</scope>
    <source>
        <tissue evidence="2">Salivary glands</tissue>
    </source>
</reference>
<proteinExistence type="predicted"/>
<feature type="chain" id="PRO_5013008156" evidence="1">
    <location>
        <begin position="23"/>
        <end position="123"/>
    </location>
</feature>